<dbReference type="Proteomes" id="UP000017836">
    <property type="component" value="Unassembled WGS sequence"/>
</dbReference>
<dbReference type="GO" id="GO:0005524">
    <property type="term" value="F:ATP binding"/>
    <property type="evidence" value="ECO:0007669"/>
    <property type="project" value="InterPro"/>
</dbReference>
<dbReference type="InterPro" id="IPR000719">
    <property type="entry name" value="Prot_kinase_dom"/>
</dbReference>
<dbReference type="InterPro" id="IPR008271">
    <property type="entry name" value="Ser/Thr_kinase_AS"/>
</dbReference>
<proteinExistence type="predicted"/>
<dbReference type="Pfam" id="PF00069">
    <property type="entry name" value="Pkinase"/>
    <property type="match status" value="1"/>
</dbReference>
<evidence type="ECO:0000256" key="4">
    <source>
        <dbReference type="ARBA" id="ARBA00022989"/>
    </source>
</evidence>
<accession>W1PI96</accession>
<evidence type="ECO:0008006" key="11">
    <source>
        <dbReference type="Google" id="ProtNLM"/>
    </source>
</evidence>
<dbReference type="EMBL" id="KI393866">
    <property type="protein sequence ID" value="ERN06830.1"/>
    <property type="molecule type" value="Genomic_DNA"/>
</dbReference>
<dbReference type="PROSITE" id="PS00108">
    <property type="entry name" value="PROTEIN_KINASE_ST"/>
    <property type="match status" value="1"/>
</dbReference>
<sequence>MRLIGVRRLTMDYDGNLRLYSLDEATGLGSITWLAMAEQCRIHGLCGRNGICTYKPQPTCACPPYYEASDPKDWTKGCIPKSKTTCDPLKIRFIELPQTDYGYDINYTLQTTFEACRNRCLDDCTCQGFMYRIHGDGGCYFKSALFNGYTSTSFPGSMYIKVAIDVALNHTGSQNTGLRELELRCPTGAAAVTEGLGVYGERKSTTPVVLVFECNWLQEISKKSLERGLLVLFIRGLSDGRVVEVKRLHDVRQGEQEFWPEVSTIGMIYHKNLVRMWGFCAKGSHKLLFCEYLENGSLDKHLFLEGTTLDWNQRLEIALGIAKGPAYLHHECLEWVLHCDVKPENILLDAGFEPKITDFGLAKLLQRRGEARNNKSISYFRGVRGAKGYMGPETTLNLPITTKADVYSYGVVLLEMVRGR</sequence>
<dbReference type="eggNOG" id="ENOG502QRH4">
    <property type="taxonomic scope" value="Eukaryota"/>
</dbReference>
<dbReference type="HOGENOM" id="CLU_000288_116_2_1"/>
<dbReference type="AlphaFoldDB" id="W1PI96"/>
<keyword evidence="3" id="KW-0732">Signal</keyword>
<dbReference type="FunFam" id="1.10.510.10:FF:001424">
    <property type="entry name" value="Protein kinase superfamily protein"/>
    <property type="match status" value="1"/>
</dbReference>
<evidence type="ECO:0000313" key="10">
    <source>
        <dbReference type="Proteomes" id="UP000017836"/>
    </source>
</evidence>
<dbReference type="Pfam" id="PF08276">
    <property type="entry name" value="PAN_2"/>
    <property type="match status" value="1"/>
</dbReference>
<dbReference type="PROSITE" id="PS50011">
    <property type="entry name" value="PROTEIN_KINASE_DOM"/>
    <property type="match status" value="1"/>
</dbReference>
<evidence type="ECO:0000256" key="5">
    <source>
        <dbReference type="ARBA" id="ARBA00023136"/>
    </source>
</evidence>
<dbReference type="GO" id="GO:0004672">
    <property type="term" value="F:protein kinase activity"/>
    <property type="evidence" value="ECO:0000318"/>
    <property type="project" value="GO_Central"/>
</dbReference>
<gene>
    <name evidence="9" type="ORF">AMTR_s00005p00228760</name>
</gene>
<comment type="subcellular location">
    <subcellularLocation>
        <location evidence="1">Membrane</location>
        <topology evidence="1">Single-pass membrane protein</topology>
    </subcellularLocation>
</comment>
<dbReference type="SMART" id="SM00220">
    <property type="entry name" value="S_TKc"/>
    <property type="match status" value="1"/>
</dbReference>
<dbReference type="Gramene" id="ERN06830">
    <property type="protein sequence ID" value="ERN06830"/>
    <property type="gene ID" value="AMTR_s00005p00228760"/>
</dbReference>
<protein>
    <recommendedName>
        <fullName evidence="11">Protein kinase domain-containing protein</fullName>
    </recommendedName>
</protein>
<evidence type="ECO:0000256" key="1">
    <source>
        <dbReference type="ARBA" id="ARBA00004167"/>
    </source>
</evidence>
<dbReference type="Gene3D" id="3.30.200.20">
    <property type="entry name" value="Phosphorylase Kinase, domain 1"/>
    <property type="match status" value="1"/>
</dbReference>
<keyword evidence="5" id="KW-0472">Membrane</keyword>
<dbReference type="Pfam" id="PF00954">
    <property type="entry name" value="S_locus_glycop"/>
    <property type="match status" value="1"/>
</dbReference>
<dbReference type="SUPFAM" id="SSF56112">
    <property type="entry name" value="Protein kinase-like (PK-like)"/>
    <property type="match status" value="1"/>
</dbReference>
<dbReference type="Gene3D" id="1.10.510.10">
    <property type="entry name" value="Transferase(Phosphotransferase) domain 1"/>
    <property type="match status" value="1"/>
</dbReference>
<dbReference type="PANTHER" id="PTHR47974:SF4">
    <property type="entry name" value="RECEPTOR-LIKE SERINE_THREONINE-PROTEIN KINASE"/>
    <property type="match status" value="1"/>
</dbReference>
<dbReference type="OMA" id="CADTHAG"/>
<keyword evidence="2" id="KW-0812">Transmembrane</keyword>
<dbReference type="GO" id="GO:0048544">
    <property type="term" value="P:recognition of pollen"/>
    <property type="evidence" value="ECO:0007669"/>
    <property type="project" value="InterPro"/>
</dbReference>
<keyword evidence="4" id="KW-1133">Transmembrane helix</keyword>
<keyword evidence="10" id="KW-1185">Reference proteome</keyword>
<evidence type="ECO:0000259" key="8">
    <source>
        <dbReference type="PROSITE" id="PS50948"/>
    </source>
</evidence>
<keyword evidence="6" id="KW-1015">Disulfide bond</keyword>
<organism evidence="9 10">
    <name type="scientific">Amborella trichopoda</name>
    <dbReference type="NCBI Taxonomy" id="13333"/>
    <lineage>
        <taxon>Eukaryota</taxon>
        <taxon>Viridiplantae</taxon>
        <taxon>Streptophyta</taxon>
        <taxon>Embryophyta</taxon>
        <taxon>Tracheophyta</taxon>
        <taxon>Spermatophyta</taxon>
        <taxon>Magnoliopsida</taxon>
        <taxon>Amborellales</taxon>
        <taxon>Amborellaceae</taxon>
        <taxon>Amborella</taxon>
    </lineage>
</organism>
<dbReference type="PROSITE" id="PS50948">
    <property type="entry name" value="PAN"/>
    <property type="match status" value="1"/>
</dbReference>
<dbReference type="PANTHER" id="PTHR47974">
    <property type="entry name" value="OS07G0415500 PROTEIN"/>
    <property type="match status" value="1"/>
</dbReference>
<feature type="domain" description="Protein kinase" evidence="7">
    <location>
        <begin position="188"/>
        <end position="420"/>
    </location>
</feature>
<feature type="domain" description="Apple" evidence="8">
    <location>
        <begin position="86"/>
        <end position="163"/>
    </location>
</feature>
<evidence type="ECO:0000313" key="9">
    <source>
        <dbReference type="EMBL" id="ERN06830.1"/>
    </source>
</evidence>
<evidence type="ECO:0000256" key="2">
    <source>
        <dbReference type="ARBA" id="ARBA00022692"/>
    </source>
</evidence>
<evidence type="ECO:0000259" key="7">
    <source>
        <dbReference type="PROSITE" id="PS50011"/>
    </source>
</evidence>
<dbReference type="InterPro" id="IPR003609">
    <property type="entry name" value="Pan_app"/>
</dbReference>
<reference evidence="10" key="1">
    <citation type="journal article" date="2013" name="Science">
        <title>The Amborella genome and the evolution of flowering plants.</title>
        <authorList>
            <consortium name="Amborella Genome Project"/>
        </authorList>
    </citation>
    <scope>NUCLEOTIDE SEQUENCE [LARGE SCALE GENOMIC DNA]</scope>
</reference>
<evidence type="ECO:0000256" key="6">
    <source>
        <dbReference type="ARBA" id="ARBA00023157"/>
    </source>
</evidence>
<dbReference type="GO" id="GO:0016020">
    <property type="term" value="C:membrane"/>
    <property type="evidence" value="ECO:0007669"/>
    <property type="project" value="UniProtKB-SubCell"/>
</dbReference>
<dbReference type="InterPro" id="IPR011009">
    <property type="entry name" value="Kinase-like_dom_sf"/>
</dbReference>
<dbReference type="CDD" id="cd01098">
    <property type="entry name" value="PAN_AP_plant"/>
    <property type="match status" value="1"/>
</dbReference>
<name>W1PI96_AMBTC</name>
<evidence type="ECO:0000256" key="3">
    <source>
        <dbReference type="ARBA" id="ARBA00022729"/>
    </source>
</evidence>
<dbReference type="InterPro" id="IPR000858">
    <property type="entry name" value="S_locus_glycoprot_dom"/>
</dbReference>